<proteinExistence type="predicted"/>
<name>A0A6C0KIV0_9ZZZZ</name>
<sequence length="48" mass="5487">MSITDKQKFHFIRGWNQKNGEERTDSGSGSLLASCQEYIDVINKVIKN</sequence>
<evidence type="ECO:0000313" key="1">
    <source>
        <dbReference type="EMBL" id="QHU17569.1"/>
    </source>
</evidence>
<organism evidence="1">
    <name type="scientific">viral metagenome</name>
    <dbReference type="NCBI Taxonomy" id="1070528"/>
    <lineage>
        <taxon>unclassified sequences</taxon>
        <taxon>metagenomes</taxon>
        <taxon>organismal metagenomes</taxon>
    </lineage>
</organism>
<dbReference type="EMBL" id="MN740916">
    <property type="protein sequence ID" value="QHU17569.1"/>
    <property type="molecule type" value="Genomic_DNA"/>
</dbReference>
<accession>A0A6C0KIV0</accession>
<protein>
    <submittedName>
        <fullName evidence="1">Uncharacterized protein</fullName>
    </submittedName>
</protein>
<dbReference type="AlphaFoldDB" id="A0A6C0KIV0"/>
<reference evidence="1" key="1">
    <citation type="journal article" date="2020" name="Nature">
        <title>Giant virus diversity and host interactions through global metagenomics.</title>
        <authorList>
            <person name="Schulz F."/>
            <person name="Roux S."/>
            <person name="Paez-Espino D."/>
            <person name="Jungbluth S."/>
            <person name="Walsh D.A."/>
            <person name="Denef V.J."/>
            <person name="McMahon K.D."/>
            <person name="Konstantinidis K.T."/>
            <person name="Eloe-Fadrosh E.A."/>
            <person name="Kyrpides N.C."/>
            <person name="Woyke T."/>
        </authorList>
    </citation>
    <scope>NUCLEOTIDE SEQUENCE</scope>
    <source>
        <strain evidence="1">GVMAG-S-3300012919-55</strain>
    </source>
</reference>